<evidence type="ECO:0000313" key="1">
    <source>
        <dbReference type="EMBL" id="KOC23903.1"/>
    </source>
</evidence>
<dbReference type="PATRIC" id="fig|285.49.peg.555"/>
<sequence length="72" mass="8005">MEVALGISVEHFPYHRLEKHSVITKQRRSGDMMRQHNPTQFAEAYGDDPAAATRLSVLRTAAAIGCEKNPPT</sequence>
<dbReference type="AlphaFoldDB" id="A0A0L7MQN7"/>
<comment type="caution">
    <text evidence="1">The sequence shown here is derived from an EMBL/GenBank/DDBJ whole genome shotgun (WGS) entry which is preliminary data.</text>
</comment>
<dbReference type="RefSeq" id="WP_053282491.1">
    <property type="nucleotide sequence ID" value="NZ_JNVD01000013.1"/>
</dbReference>
<gene>
    <name evidence="1" type="ORF">GL58_02650</name>
</gene>
<name>A0A0L7MQN7_COMTE</name>
<accession>A0A0L7MQN7</accession>
<proteinExistence type="predicted"/>
<dbReference type="Proteomes" id="UP000037442">
    <property type="component" value="Unassembled WGS sequence"/>
</dbReference>
<organism evidence="1 2">
    <name type="scientific">Comamonas testosteroni</name>
    <name type="common">Pseudomonas testosteroni</name>
    <dbReference type="NCBI Taxonomy" id="285"/>
    <lineage>
        <taxon>Bacteria</taxon>
        <taxon>Pseudomonadati</taxon>
        <taxon>Pseudomonadota</taxon>
        <taxon>Betaproteobacteria</taxon>
        <taxon>Burkholderiales</taxon>
        <taxon>Comamonadaceae</taxon>
        <taxon>Comamonas</taxon>
    </lineage>
</organism>
<dbReference type="EMBL" id="JNVD01000013">
    <property type="protein sequence ID" value="KOC23903.1"/>
    <property type="molecule type" value="Genomic_DNA"/>
</dbReference>
<protein>
    <submittedName>
        <fullName evidence="1">Uncharacterized protein</fullName>
    </submittedName>
</protein>
<reference evidence="2" key="1">
    <citation type="submission" date="2014-06" db="EMBL/GenBank/DDBJ databases">
        <title>Draft genome sequence of C. testosteroni WDL7.</title>
        <authorList>
            <person name="Wu Y."/>
            <person name="Seshan H."/>
            <person name="Arumugam K."/>
        </authorList>
    </citation>
    <scope>NUCLEOTIDE SEQUENCE [LARGE SCALE GENOMIC DNA]</scope>
    <source>
        <strain evidence="2">WDL7</strain>
    </source>
</reference>
<evidence type="ECO:0000313" key="2">
    <source>
        <dbReference type="Proteomes" id="UP000037442"/>
    </source>
</evidence>